<dbReference type="Proteomes" id="UP000237822">
    <property type="component" value="Unassembled WGS sequence"/>
</dbReference>
<dbReference type="RefSeq" id="WP_106296905.1">
    <property type="nucleotide sequence ID" value="NZ_PVTI01000006.1"/>
</dbReference>
<name>A0A2T0UTP2_9MICO</name>
<accession>A0A2T0UTP2</accession>
<sequence length="132" mass="14075">MNAQPDDLYANGAPTDFELDRLVSRARDAFRWRAQVDEFVGFGALEGVTARVRTQGGLIDLKVDDEACANGGEAVAGRILSAIAAAQQHLSEQIRESGRQTFGEGSDWSQTIEEAASARFSGRGSVLGADDS</sequence>
<proteinExistence type="predicted"/>
<evidence type="ECO:0008006" key="3">
    <source>
        <dbReference type="Google" id="ProtNLM"/>
    </source>
</evidence>
<keyword evidence="2" id="KW-1185">Reference proteome</keyword>
<dbReference type="AlphaFoldDB" id="A0A2T0UTP2"/>
<reference evidence="1 2" key="1">
    <citation type="submission" date="2018-03" db="EMBL/GenBank/DDBJ databases">
        <title>Genomic Encyclopedia of Archaeal and Bacterial Type Strains, Phase II (KMG-II): from individual species to whole genera.</title>
        <authorList>
            <person name="Goeker M."/>
        </authorList>
    </citation>
    <scope>NUCLEOTIDE SEQUENCE [LARGE SCALE GENOMIC DNA]</scope>
    <source>
        <strain evidence="1 2">ATCC BAA-1496</strain>
    </source>
</reference>
<comment type="caution">
    <text evidence="1">The sequence shown here is derived from an EMBL/GenBank/DDBJ whole genome shotgun (WGS) entry which is preliminary data.</text>
</comment>
<organism evidence="1 2">
    <name type="scientific">Knoellia remsis</name>
    <dbReference type="NCBI Taxonomy" id="407159"/>
    <lineage>
        <taxon>Bacteria</taxon>
        <taxon>Bacillati</taxon>
        <taxon>Actinomycetota</taxon>
        <taxon>Actinomycetes</taxon>
        <taxon>Micrococcales</taxon>
        <taxon>Intrasporangiaceae</taxon>
        <taxon>Knoellia</taxon>
    </lineage>
</organism>
<protein>
    <recommendedName>
        <fullName evidence="3">YbaB/EbfC DNA-binding family protein</fullName>
    </recommendedName>
</protein>
<dbReference type="OrthoDB" id="4843562at2"/>
<dbReference type="EMBL" id="PVTI01000006">
    <property type="protein sequence ID" value="PRY61296.1"/>
    <property type="molecule type" value="Genomic_DNA"/>
</dbReference>
<evidence type="ECO:0000313" key="2">
    <source>
        <dbReference type="Proteomes" id="UP000237822"/>
    </source>
</evidence>
<gene>
    <name evidence="1" type="ORF">BCF74_10644</name>
</gene>
<evidence type="ECO:0000313" key="1">
    <source>
        <dbReference type="EMBL" id="PRY61296.1"/>
    </source>
</evidence>